<dbReference type="AlphaFoldDB" id="A0A7I7XQT6"/>
<gene>
    <name evidence="7" type="ORF">MCNF_02030</name>
</gene>
<dbReference type="EMBL" id="AP022612">
    <property type="protein sequence ID" value="BBZ31598.1"/>
    <property type="molecule type" value="Genomic_DNA"/>
</dbReference>
<dbReference type="PIRSF" id="PIRSF000337">
    <property type="entry name" value="NTA_MOA"/>
    <property type="match status" value="1"/>
</dbReference>
<evidence type="ECO:0000313" key="8">
    <source>
        <dbReference type="Proteomes" id="UP000466931"/>
    </source>
</evidence>
<evidence type="ECO:0000256" key="2">
    <source>
        <dbReference type="ARBA" id="ARBA00022643"/>
    </source>
</evidence>
<sequence>MTKPVKQIHLAAHFPGVNNTTVWSDPNSGSHIDFSSFVHFAQTAERGKFDFLFLAEGLRLREQGGQIYDLDVVGRPDTFTVLAALAAVTDRLGLTGTINSTFNEPYEVARQFASLDHLSEGRAAWNVVTSWDAFTGENFRRGGFLPESQRYERAESFLAATHTLFDSWNGDGIAADKNSGTFLTDPQAGEFSYRDDHFDISGRFNVPRSPQGRPVIFQAGDSDRGREFAAAAADAIFSRYGTLEEGQAFFNDVKGRLAKYGRRYDDLLILPAATFVLGDTDAEAADLAHEVRLAQVSPQTAIKFLEQLWNRDLSDHDPDGPLPAVDPVVGENTIARGRASVRMHRDPIAVANQWRAKAEAENLTTRELIIEVTGRQNFVGSPETVAESINRLVQADASDGFILVPHVTPGGLDPFVDKVVPLLQERGVFRSDYTGTTLRDHLGLAQPHRSGNRASTVAS</sequence>
<accession>A0A7I7XQT6</accession>
<comment type="similarity">
    <text evidence="5">Belongs to the NtaA/SnaA/DszA monooxygenase family.</text>
</comment>
<dbReference type="Gene3D" id="3.20.20.30">
    <property type="entry name" value="Luciferase-like domain"/>
    <property type="match status" value="1"/>
</dbReference>
<dbReference type="PANTHER" id="PTHR30011:SF16">
    <property type="entry name" value="C2H2 FINGER DOMAIN TRANSCRIPTION FACTOR (EUROFUNG)-RELATED"/>
    <property type="match status" value="1"/>
</dbReference>
<dbReference type="Proteomes" id="UP000466931">
    <property type="component" value="Chromosome"/>
</dbReference>
<keyword evidence="4 7" id="KW-0503">Monooxygenase</keyword>
<feature type="domain" description="Luciferase-like" evidence="6">
    <location>
        <begin position="23"/>
        <end position="395"/>
    </location>
</feature>
<dbReference type="GO" id="GO:0016705">
    <property type="term" value="F:oxidoreductase activity, acting on paired donors, with incorporation or reduction of molecular oxygen"/>
    <property type="evidence" value="ECO:0007669"/>
    <property type="project" value="InterPro"/>
</dbReference>
<dbReference type="InterPro" id="IPR051260">
    <property type="entry name" value="Diverse_substr_monoxygenases"/>
</dbReference>
<dbReference type="InterPro" id="IPR016215">
    <property type="entry name" value="NTA_MOA"/>
</dbReference>
<dbReference type="SUPFAM" id="SSF51679">
    <property type="entry name" value="Bacterial luciferase-like"/>
    <property type="match status" value="1"/>
</dbReference>
<evidence type="ECO:0000256" key="4">
    <source>
        <dbReference type="ARBA" id="ARBA00023033"/>
    </source>
</evidence>
<evidence type="ECO:0000256" key="1">
    <source>
        <dbReference type="ARBA" id="ARBA00022630"/>
    </source>
</evidence>
<evidence type="ECO:0000259" key="6">
    <source>
        <dbReference type="Pfam" id="PF00296"/>
    </source>
</evidence>
<keyword evidence="8" id="KW-1185">Reference proteome</keyword>
<name>A0A7I7XQT6_9MYCO</name>
<dbReference type="OrthoDB" id="8320141at2"/>
<keyword evidence="2" id="KW-0288">FMN</keyword>
<reference evidence="7" key="1">
    <citation type="journal article" date="2019" name="Emerg. Microbes Infect.">
        <title>Comprehensive subspecies identification of 175 nontuberculous mycobacteria species based on 7547 genomic profiles.</title>
        <authorList>
            <person name="Matsumoto Y."/>
            <person name="Kinjo T."/>
            <person name="Motooka D."/>
            <person name="Nabeya D."/>
            <person name="Jung N."/>
            <person name="Uechi K."/>
            <person name="Horii T."/>
            <person name="Iida T."/>
            <person name="Fujita J."/>
            <person name="Nakamura S."/>
        </authorList>
    </citation>
    <scope>NUCLEOTIDE SEQUENCE [LARGE SCALE GENOMIC DNA]</scope>
    <source>
        <strain evidence="7">JCM 13671</strain>
    </source>
</reference>
<dbReference type="CDD" id="cd01095">
    <property type="entry name" value="Nitrilotriacetate_monoxgenase"/>
    <property type="match status" value="1"/>
</dbReference>
<reference evidence="7" key="2">
    <citation type="submission" date="2020-02" db="EMBL/GenBank/DDBJ databases">
        <authorList>
            <person name="Matsumoto Y."/>
            <person name="Motooka D."/>
            <person name="Nakamura S."/>
        </authorList>
    </citation>
    <scope>NUCLEOTIDE SEQUENCE</scope>
    <source>
        <strain evidence="7">JCM 13671</strain>
    </source>
</reference>
<protein>
    <submittedName>
        <fullName evidence="7">Nitrilotriacetate monooxygenase component A</fullName>
    </submittedName>
</protein>
<evidence type="ECO:0000256" key="3">
    <source>
        <dbReference type="ARBA" id="ARBA00023002"/>
    </source>
</evidence>
<dbReference type="PANTHER" id="PTHR30011">
    <property type="entry name" value="ALKANESULFONATE MONOOXYGENASE-RELATED"/>
    <property type="match status" value="1"/>
</dbReference>
<dbReference type="InterPro" id="IPR011251">
    <property type="entry name" value="Luciferase-like_dom"/>
</dbReference>
<dbReference type="NCBIfam" id="TIGR03860">
    <property type="entry name" value="FMN_nitrolo"/>
    <property type="match status" value="1"/>
</dbReference>
<dbReference type="InterPro" id="IPR036661">
    <property type="entry name" value="Luciferase-like_sf"/>
</dbReference>
<evidence type="ECO:0000256" key="5">
    <source>
        <dbReference type="ARBA" id="ARBA00033748"/>
    </source>
</evidence>
<dbReference type="Pfam" id="PF00296">
    <property type="entry name" value="Bac_luciferase"/>
    <property type="match status" value="1"/>
</dbReference>
<keyword evidence="3" id="KW-0560">Oxidoreductase</keyword>
<organism evidence="7 8">
    <name type="scientific">Mycolicibacterium confluentis</name>
    <dbReference type="NCBI Taxonomy" id="28047"/>
    <lineage>
        <taxon>Bacteria</taxon>
        <taxon>Bacillati</taxon>
        <taxon>Actinomycetota</taxon>
        <taxon>Actinomycetes</taxon>
        <taxon>Mycobacteriales</taxon>
        <taxon>Mycobacteriaceae</taxon>
        <taxon>Mycolicibacterium</taxon>
    </lineage>
</organism>
<dbReference type="GO" id="GO:0004497">
    <property type="term" value="F:monooxygenase activity"/>
    <property type="evidence" value="ECO:0007669"/>
    <property type="project" value="UniProtKB-KW"/>
</dbReference>
<evidence type="ECO:0000313" key="7">
    <source>
        <dbReference type="EMBL" id="BBZ31598.1"/>
    </source>
</evidence>
<keyword evidence="1" id="KW-0285">Flavoprotein</keyword>
<dbReference type="RefSeq" id="WP_085153527.1">
    <property type="nucleotide sequence ID" value="NZ_AP022612.1"/>
</dbReference>
<proteinExistence type="inferred from homology"/>